<gene>
    <name evidence="4" type="ORF">B1812_02405</name>
</gene>
<dbReference type="Gene3D" id="3.30.930.10">
    <property type="entry name" value="Bira Bifunctional Protein, Domain 2"/>
    <property type="match status" value="1"/>
</dbReference>
<dbReference type="GO" id="GO:0000105">
    <property type="term" value="P:L-histidine biosynthetic process"/>
    <property type="evidence" value="ECO:0007669"/>
    <property type="project" value="UniProtKB-KW"/>
</dbReference>
<dbReference type="STRING" id="655015.B1812_02405"/>
<reference evidence="4 5" key="1">
    <citation type="submission" date="2017-02" db="EMBL/GenBank/DDBJ databases">
        <authorList>
            <person name="Peterson S.W."/>
        </authorList>
    </citation>
    <scope>NUCLEOTIDE SEQUENCE [LARGE SCALE GENOMIC DNA]</scope>
    <source>
        <strain evidence="4 5">S285</strain>
    </source>
</reference>
<dbReference type="Proteomes" id="UP000193978">
    <property type="component" value="Chromosome"/>
</dbReference>
<keyword evidence="1" id="KW-0368">Histidine biosynthesis</keyword>
<feature type="binding site" evidence="2">
    <location>
        <begin position="310"/>
        <end position="311"/>
    </location>
    <ligand>
        <name>L-histidine</name>
        <dbReference type="ChEBI" id="CHEBI:57595"/>
    </ligand>
</feature>
<dbReference type="InterPro" id="IPR045864">
    <property type="entry name" value="aa-tRNA-synth_II/BPL/LPL"/>
</dbReference>
<evidence type="ECO:0000259" key="3">
    <source>
        <dbReference type="Pfam" id="PF13393"/>
    </source>
</evidence>
<evidence type="ECO:0000313" key="4">
    <source>
        <dbReference type="EMBL" id="ARN83305.1"/>
    </source>
</evidence>
<keyword evidence="4" id="KW-0328">Glycosyltransferase</keyword>
<sequence length="365" mass="38195">MASIDARLQAALDKFGAAGFLRRAPALLLPAGIFLDRLGEEFRGKLYLTGENGGSELCLRPEFTIPVALQHLASPSNGEEADIAYGGPVFRAGEGELFQTGVESFGRKDPAAADAEILGVALEAAAAAGAPRLMLRLGDVGLSRSFLARLELPPAWRRRIETGVARGAALEAVLAPAPRQNGALGAGVRAALEKSDAASARQLVEDLLAIAGAATVGGRSAAEVAERFLEQASLQEPLNPRTRQQIVNFFAVEASPDAASERLRALARDSGLKLDEALEAFETRTSFLAARGVKLEETVFSTRFPHAIGYYSGFMFEARPSGAGVQGAPLLSGGRYDGLLKSLGAQSNIPAVGAAIFVDRLGAVS</sequence>
<dbReference type="InterPro" id="IPR004516">
    <property type="entry name" value="HisRS/HisZ"/>
</dbReference>
<dbReference type="AlphaFoldDB" id="A0A1W6N0F3"/>
<keyword evidence="1" id="KW-0028">Amino-acid biosynthesis</keyword>
<proteinExistence type="predicted"/>
<dbReference type="Pfam" id="PF13393">
    <property type="entry name" value="tRNA-synt_His"/>
    <property type="match status" value="2"/>
</dbReference>
<dbReference type="GO" id="GO:0004821">
    <property type="term" value="F:histidine-tRNA ligase activity"/>
    <property type="evidence" value="ECO:0007669"/>
    <property type="project" value="TreeGrafter"/>
</dbReference>
<protein>
    <submittedName>
        <fullName evidence="4">ATP phosphoribosyltransferase regulatory subunit</fullName>
    </submittedName>
</protein>
<dbReference type="GO" id="GO:0006427">
    <property type="term" value="P:histidyl-tRNA aminoacylation"/>
    <property type="evidence" value="ECO:0007669"/>
    <property type="project" value="TreeGrafter"/>
</dbReference>
<feature type="binding site" evidence="2">
    <location>
        <position position="99"/>
    </location>
    <ligand>
        <name>L-histidine</name>
        <dbReference type="ChEBI" id="CHEBI:57595"/>
    </ligand>
</feature>
<keyword evidence="5" id="KW-1185">Reference proteome</keyword>
<organism evidence="4 5">
    <name type="scientific">Methylocystis bryophila</name>
    <dbReference type="NCBI Taxonomy" id="655015"/>
    <lineage>
        <taxon>Bacteria</taxon>
        <taxon>Pseudomonadati</taxon>
        <taxon>Pseudomonadota</taxon>
        <taxon>Alphaproteobacteria</taxon>
        <taxon>Hyphomicrobiales</taxon>
        <taxon>Methylocystaceae</taxon>
        <taxon>Methylocystis</taxon>
    </lineage>
</organism>
<dbReference type="SUPFAM" id="SSF55681">
    <property type="entry name" value="Class II aaRS and biotin synthetases"/>
    <property type="match status" value="1"/>
</dbReference>
<accession>A0A1W6N0F3</accession>
<feature type="domain" description="Class II Histidinyl-tRNA synthetase (HisRS)-like catalytic core" evidence="3">
    <location>
        <begin position="8"/>
        <end position="202"/>
    </location>
</feature>
<dbReference type="InterPro" id="IPR041715">
    <property type="entry name" value="HisRS-like_core"/>
</dbReference>
<feature type="binding site" evidence="2">
    <location>
        <begin position="62"/>
        <end position="64"/>
    </location>
    <ligand>
        <name>L-histidine</name>
        <dbReference type="ChEBI" id="CHEBI:57595"/>
    </ligand>
</feature>
<dbReference type="PIRSF" id="PIRSF001549">
    <property type="entry name" value="His-tRNA_synth"/>
    <property type="match status" value="1"/>
</dbReference>
<keyword evidence="4" id="KW-0808">Transferase</keyword>
<evidence type="ECO:0000313" key="5">
    <source>
        <dbReference type="Proteomes" id="UP000193978"/>
    </source>
</evidence>
<feature type="binding site" evidence="2">
    <location>
        <position position="103"/>
    </location>
    <ligand>
        <name>L-histidine</name>
        <dbReference type="ChEBI" id="CHEBI:57595"/>
    </ligand>
</feature>
<feature type="domain" description="Class II Histidinyl-tRNA synthetase (HisRS)-like catalytic core" evidence="3">
    <location>
        <begin position="235"/>
        <end position="361"/>
    </location>
</feature>
<feature type="binding site" evidence="2">
    <location>
        <position position="91"/>
    </location>
    <ligand>
        <name>L-histidine</name>
        <dbReference type="ChEBI" id="CHEBI:57595"/>
    </ligand>
</feature>
<dbReference type="GO" id="GO:0005737">
    <property type="term" value="C:cytoplasm"/>
    <property type="evidence" value="ECO:0007669"/>
    <property type="project" value="InterPro"/>
</dbReference>
<dbReference type="EMBL" id="CP019948">
    <property type="protein sequence ID" value="ARN83305.1"/>
    <property type="molecule type" value="Genomic_DNA"/>
</dbReference>
<dbReference type="PANTHER" id="PTHR43707:SF1">
    <property type="entry name" value="HISTIDINE--TRNA LIGASE, MITOCHONDRIAL-RELATED"/>
    <property type="match status" value="1"/>
</dbReference>
<name>A0A1W6N0F3_9HYPH</name>
<evidence type="ECO:0000256" key="1">
    <source>
        <dbReference type="ARBA" id="ARBA00023102"/>
    </source>
</evidence>
<dbReference type="GO" id="GO:0016757">
    <property type="term" value="F:glycosyltransferase activity"/>
    <property type="evidence" value="ECO:0007669"/>
    <property type="project" value="UniProtKB-KW"/>
</dbReference>
<evidence type="ECO:0000256" key="2">
    <source>
        <dbReference type="PIRSR" id="PIRSR001549-1"/>
    </source>
</evidence>
<dbReference type="OrthoDB" id="9797914at2"/>
<dbReference type="KEGG" id="mbry:B1812_02405"/>
<dbReference type="PANTHER" id="PTHR43707">
    <property type="entry name" value="HISTIDYL-TRNA SYNTHETASE"/>
    <property type="match status" value="1"/>
</dbReference>